<sequence>MASISTSLAKAAAAVVVWIVIISLHDATVIPVLTKISAFSCNYKCQYRRQHIFYQQHDHESQWQWQWQPHLGGFVLIAAPSTGRAGEVGARITKAVTTSDLGVSVRTSVVKGAQFMDKVDGRWEKFSDTYGLGGQRMNQQQQQDQQRRRQNSSQNNNIIMPLNINTAQQILDISDDVFLKSTSLSQQKLNTKIEQIAKLTKSSFERSGVVFSIDNNDNLLLFQTASQFNFIVYAHFKAYSELILENENKVNFSKFRIEYERTVGQRLIDMLQLTDSLGRKLNNLGLVSGVNRDRPEITDDLQDFVDDALADLVITVAIDGDVTLQSQILLQEQGYRLYPNFNRFIVTELFREAIQEQQEQQHKVSVMDYYFDTNYNSDPDKFEVKEVMLNVSIE</sequence>
<dbReference type="OrthoDB" id="199921at2759"/>
<evidence type="ECO:0000256" key="1">
    <source>
        <dbReference type="SAM" id="MobiDB-lite"/>
    </source>
</evidence>
<dbReference type="InParanoid" id="A0A1E7EXM4"/>
<dbReference type="Proteomes" id="UP000095751">
    <property type="component" value="Unassembled WGS sequence"/>
</dbReference>
<accession>A0A1E7EXM4</accession>
<dbReference type="KEGG" id="fcy:FRACYDRAFT_246462"/>
<protein>
    <submittedName>
        <fullName evidence="2">Uncharacterized protein</fullName>
    </submittedName>
</protein>
<feature type="region of interest" description="Disordered" evidence="1">
    <location>
        <begin position="130"/>
        <end position="156"/>
    </location>
</feature>
<dbReference type="EMBL" id="KV784370">
    <property type="protein sequence ID" value="OEU10711.1"/>
    <property type="molecule type" value="Genomic_DNA"/>
</dbReference>
<feature type="compositionally biased region" description="Low complexity" evidence="1">
    <location>
        <begin position="135"/>
        <end position="144"/>
    </location>
</feature>
<evidence type="ECO:0000313" key="2">
    <source>
        <dbReference type="EMBL" id="OEU10711.1"/>
    </source>
</evidence>
<reference evidence="2 3" key="1">
    <citation type="submission" date="2016-09" db="EMBL/GenBank/DDBJ databases">
        <title>Extensive genetic diversity and differential bi-allelic expression allows diatom success in the polar Southern Ocean.</title>
        <authorList>
            <consortium name="DOE Joint Genome Institute"/>
            <person name="Mock T."/>
            <person name="Otillar R.P."/>
            <person name="Strauss J."/>
            <person name="Dupont C."/>
            <person name="Frickenhaus S."/>
            <person name="Maumus F."/>
            <person name="Mcmullan M."/>
            <person name="Sanges R."/>
            <person name="Schmutz J."/>
            <person name="Toseland A."/>
            <person name="Valas R."/>
            <person name="Veluchamy A."/>
            <person name="Ward B.J."/>
            <person name="Allen A."/>
            <person name="Barry K."/>
            <person name="Falciatore A."/>
            <person name="Ferrante M."/>
            <person name="Fortunato A.E."/>
            <person name="Gloeckner G."/>
            <person name="Gruber A."/>
            <person name="Hipkin R."/>
            <person name="Janech M."/>
            <person name="Kroth P."/>
            <person name="Leese F."/>
            <person name="Lindquist E."/>
            <person name="Lyon B.R."/>
            <person name="Martin J."/>
            <person name="Mayer C."/>
            <person name="Parker M."/>
            <person name="Quesneville H."/>
            <person name="Raymond J."/>
            <person name="Uhlig C."/>
            <person name="Valentin K.U."/>
            <person name="Worden A.Z."/>
            <person name="Armbrust E.V."/>
            <person name="Bowler C."/>
            <person name="Green B."/>
            <person name="Moulton V."/>
            <person name="Van Oosterhout C."/>
            <person name="Grigoriev I."/>
        </authorList>
    </citation>
    <scope>NUCLEOTIDE SEQUENCE [LARGE SCALE GENOMIC DNA]</scope>
    <source>
        <strain evidence="2 3">CCMP1102</strain>
    </source>
</reference>
<dbReference type="AlphaFoldDB" id="A0A1E7EXM4"/>
<keyword evidence="3" id="KW-1185">Reference proteome</keyword>
<organism evidence="2 3">
    <name type="scientific">Fragilariopsis cylindrus CCMP1102</name>
    <dbReference type="NCBI Taxonomy" id="635003"/>
    <lineage>
        <taxon>Eukaryota</taxon>
        <taxon>Sar</taxon>
        <taxon>Stramenopiles</taxon>
        <taxon>Ochrophyta</taxon>
        <taxon>Bacillariophyta</taxon>
        <taxon>Bacillariophyceae</taxon>
        <taxon>Bacillariophycidae</taxon>
        <taxon>Bacillariales</taxon>
        <taxon>Bacillariaceae</taxon>
        <taxon>Fragilariopsis</taxon>
    </lineage>
</organism>
<proteinExistence type="predicted"/>
<evidence type="ECO:0000313" key="3">
    <source>
        <dbReference type="Proteomes" id="UP000095751"/>
    </source>
</evidence>
<name>A0A1E7EXM4_9STRA</name>
<gene>
    <name evidence="2" type="ORF">FRACYDRAFT_246462</name>
</gene>